<keyword evidence="2" id="KW-1185">Reference proteome</keyword>
<dbReference type="EMBL" id="FMCT01000011">
    <property type="protein sequence ID" value="SCF39573.1"/>
    <property type="molecule type" value="Genomic_DNA"/>
</dbReference>
<protein>
    <submittedName>
        <fullName evidence="1">Uncharacterized protein</fullName>
    </submittedName>
</protein>
<proteinExistence type="predicted"/>
<dbReference type="RefSeq" id="WP_074476573.1">
    <property type="nucleotide sequence ID" value="NZ_FMCT01000011.1"/>
</dbReference>
<gene>
    <name evidence="1" type="ORF">GA0070563_11138</name>
</gene>
<dbReference type="Proteomes" id="UP000183585">
    <property type="component" value="Unassembled WGS sequence"/>
</dbReference>
<sequence length="169" mass="17740">MTIDFYAGMVPTADELLALATGYIVQGSSQAITSSVTLADSAIVVPVSGLSVVDLSARYTSLAGGIRWAWRVTGTVTLSARDIMSAGQAATTTAGTANIDYLRWRQIATIGEEQTSAHFDTASTQLIRERLLVDGIGTVIFQFAQASSNASATTLNAASYATVTQVRQL</sequence>
<evidence type="ECO:0000313" key="1">
    <source>
        <dbReference type="EMBL" id="SCF39573.1"/>
    </source>
</evidence>
<dbReference type="AlphaFoldDB" id="A0A1C5A2W9"/>
<evidence type="ECO:0000313" key="2">
    <source>
        <dbReference type="Proteomes" id="UP000183585"/>
    </source>
</evidence>
<organism evidence="1 2">
    <name type="scientific">Micromonospora carbonacea</name>
    <dbReference type="NCBI Taxonomy" id="47853"/>
    <lineage>
        <taxon>Bacteria</taxon>
        <taxon>Bacillati</taxon>
        <taxon>Actinomycetota</taxon>
        <taxon>Actinomycetes</taxon>
        <taxon>Micromonosporales</taxon>
        <taxon>Micromonosporaceae</taxon>
        <taxon>Micromonospora</taxon>
    </lineage>
</organism>
<name>A0A1C5A2W9_9ACTN</name>
<accession>A0A1C5A2W9</accession>
<reference evidence="2" key="1">
    <citation type="submission" date="2016-06" db="EMBL/GenBank/DDBJ databases">
        <authorList>
            <person name="Varghese N."/>
            <person name="Submissions Spin"/>
        </authorList>
    </citation>
    <scope>NUCLEOTIDE SEQUENCE [LARGE SCALE GENOMIC DNA]</scope>
    <source>
        <strain evidence="2">DSM 43168</strain>
    </source>
</reference>